<feature type="non-terminal residue" evidence="4">
    <location>
        <position position="230"/>
    </location>
</feature>
<dbReference type="GO" id="GO:0140359">
    <property type="term" value="F:ABC-type transporter activity"/>
    <property type="evidence" value="ECO:0007669"/>
    <property type="project" value="InterPro"/>
</dbReference>
<organism evidence="4 5">
    <name type="scientific">Pristionchus fissidentatus</name>
    <dbReference type="NCBI Taxonomy" id="1538716"/>
    <lineage>
        <taxon>Eukaryota</taxon>
        <taxon>Metazoa</taxon>
        <taxon>Ecdysozoa</taxon>
        <taxon>Nematoda</taxon>
        <taxon>Chromadorea</taxon>
        <taxon>Rhabditida</taxon>
        <taxon>Rhabditina</taxon>
        <taxon>Diplogasteromorpha</taxon>
        <taxon>Diplogasteroidea</taxon>
        <taxon>Neodiplogasteridae</taxon>
        <taxon>Pristionchus</taxon>
    </lineage>
</organism>
<proteinExistence type="predicted"/>
<evidence type="ECO:0000259" key="3">
    <source>
        <dbReference type="Pfam" id="PF00005"/>
    </source>
</evidence>
<dbReference type="SUPFAM" id="SSF52540">
    <property type="entry name" value="P-loop containing nucleoside triphosphate hydrolases"/>
    <property type="match status" value="1"/>
</dbReference>
<dbReference type="InterPro" id="IPR017871">
    <property type="entry name" value="ABC_transporter-like_CS"/>
</dbReference>
<keyword evidence="5" id="KW-1185">Reference proteome</keyword>
<dbReference type="PROSITE" id="PS00211">
    <property type="entry name" value="ABC_TRANSPORTER_1"/>
    <property type="match status" value="1"/>
</dbReference>
<accession>A0AAV5WYW3</accession>
<dbReference type="PANTHER" id="PTHR19229">
    <property type="entry name" value="ATP-BINDING CASSETTE TRANSPORTER SUBFAMILY A ABCA"/>
    <property type="match status" value="1"/>
</dbReference>
<feature type="non-terminal residue" evidence="4">
    <location>
        <position position="1"/>
    </location>
</feature>
<evidence type="ECO:0000256" key="2">
    <source>
        <dbReference type="ARBA" id="ARBA00022737"/>
    </source>
</evidence>
<dbReference type="Proteomes" id="UP001432322">
    <property type="component" value="Unassembled WGS sequence"/>
</dbReference>
<dbReference type="GO" id="GO:0016020">
    <property type="term" value="C:membrane"/>
    <property type="evidence" value="ECO:0007669"/>
    <property type="project" value="InterPro"/>
</dbReference>
<reference evidence="4" key="1">
    <citation type="submission" date="2023-10" db="EMBL/GenBank/DDBJ databases">
        <title>Genome assembly of Pristionchus species.</title>
        <authorList>
            <person name="Yoshida K."/>
            <person name="Sommer R.J."/>
        </authorList>
    </citation>
    <scope>NUCLEOTIDE SEQUENCE</scope>
    <source>
        <strain evidence="4">RS5133</strain>
    </source>
</reference>
<dbReference type="EMBL" id="BTSY01000007">
    <property type="protein sequence ID" value="GMT36227.1"/>
    <property type="molecule type" value="Genomic_DNA"/>
</dbReference>
<dbReference type="GO" id="GO:0005319">
    <property type="term" value="F:lipid transporter activity"/>
    <property type="evidence" value="ECO:0007669"/>
    <property type="project" value="TreeGrafter"/>
</dbReference>
<evidence type="ECO:0000256" key="1">
    <source>
        <dbReference type="ARBA" id="ARBA00022448"/>
    </source>
</evidence>
<dbReference type="PANTHER" id="PTHR19229:SF36">
    <property type="entry name" value="ATP-BINDING CASSETTE SUB-FAMILY A MEMBER 2"/>
    <property type="match status" value="1"/>
</dbReference>
<dbReference type="InterPro" id="IPR003439">
    <property type="entry name" value="ABC_transporter-like_ATP-bd"/>
</dbReference>
<evidence type="ECO:0000313" key="4">
    <source>
        <dbReference type="EMBL" id="GMT36227.1"/>
    </source>
</evidence>
<dbReference type="GO" id="GO:0016887">
    <property type="term" value="F:ATP hydrolysis activity"/>
    <property type="evidence" value="ECO:0007669"/>
    <property type="project" value="InterPro"/>
</dbReference>
<protein>
    <recommendedName>
        <fullName evidence="3">ABC transporter domain-containing protein</fullName>
    </recommendedName>
</protein>
<dbReference type="AlphaFoldDB" id="A0AAV5WYW3"/>
<comment type="caution">
    <text evidence="4">The sequence shown here is derived from an EMBL/GenBank/DDBJ whole genome shotgun (WGS) entry which is preliminary data.</text>
</comment>
<dbReference type="InterPro" id="IPR027417">
    <property type="entry name" value="P-loop_NTPase"/>
</dbReference>
<evidence type="ECO:0000313" key="5">
    <source>
        <dbReference type="Proteomes" id="UP001432322"/>
    </source>
</evidence>
<keyword evidence="1" id="KW-0813">Transport</keyword>
<name>A0AAV5WYW3_9BILA</name>
<feature type="domain" description="ABC transporter" evidence="3">
    <location>
        <begin position="88"/>
        <end position="229"/>
    </location>
</feature>
<sequence>FVLPFGVTLLTQILDTCILIAIAVAADYLISSNSFTFAHLNPFRRKEDNEARRDIDIHEDAEVYEGMEIAIEIDDLHKTFFTGEQAVRGVHLKVYKNQITMLLGQNGAGKSTTFDMITGKHHPTSGSIKIDGIPTTERHNANYEKISLCPQNSPCFSMLTVAEHLYFFTRLSNGVWDTAMPDKIVEMLKLQDETGKYAKNLSGGNLRKLCVAMALVGDNKIVLLDEPTAG</sequence>
<dbReference type="InterPro" id="IPR026082">
    <property type="entry name" value="ABCA"/>
</dbReference>
<dbReference type="GO" id="GO:0005524">
    <property type="term" value="F:ATP binding"/>
    <property type="evidence" value="ECO:0007669"/>
    <property type="project" value="InterPro"/>
</dbReference>
<dbReference type="Gene3D" id="3.40.50.300">
    <property type="entry name" value="P-loop containing nucleotide triphosphate hydrolases"/>
    <property type="match status" value="1"/>
</dbReference>
<gene>
    <name evidence="4" type="ORF">PFISCL1PPCAC_27524</name>
</gene>
<dbReference type="Pfam" id="PF00005">
    <property type="entry name" value="ABC_tran"/>
    <property type="match status" value="1"/>
</dbReference>
<keyword evidence="2" id="KW-0677">Repeat</keyword>